<proteinExistence type="predicted"/>
<evidence type="ECO:0000313" key="3">
    <source>
        <dbReference type="EMBL" id="EZA61074.1"/>
    </source>
</evidence>
<organism evidence="3 4">
    <name type="scientific">Ooceraea biroi</name>
    <name type="common">Clonal raider ant</name>
    <name type="synonym">Cerapachys biroi</name>
    <dbReference type="NCBI Taxonomy" id="2015173"/>
    <lineage>
        <taxon>Eukaryota</taxon>
        <taxon>Metazoa</taxon>
        <taxon>Ecdysozoa</taxon>
        <taxon>Arthropoda</taxon>
        <taxon>Hexapoda</taxon>
        <taxon>Insecta</taxon>
        <taxon>Pterygota</taxon>
        <taxon>Neoptera</taxon>
        <taxon>Endopterygota</taxon>
        <taxon>Hymenoptera</taxon>
        <taxon>Apocrita</taxon>
        <taxon>Aculeata</taxon>
        <taxon>Formicoidea</taxon>
        <taxon>Formicidae</taxon>
        <taxon>Dorylinae</taxon>
        <taxon>Ooceraea</taxon>
    </lineage>
</organism>
<feature type="chain" id="PRO_5001546307" evidence="2">
    <location>
        <begin position="33"/>
        <end position="397"/>
    </location>
</feature>
<dbReference type="EMBL" id="KK107063">
    <property type="protein sequence ID" value="EZA61074.1"/>
    <property type="molecule type" value="Genomic_DNA"/>
</dbReference>
<keyword evidence="4" id="KW-1185">Reference proteome</keyword>
<feature type="region of interest" description="Disordered" evidence="1">
    <location>
        <begin position="227"/>
        <end position="397"/>
    </location>
</feature>
<dbReference type="AlphaFoldDB" id="A0A026X114"/>
<feature type="compositionally biased region" description="Basic and acidic residues" evidence="1">
    <location>
        <begin position="337"/>
        <end position="353"/>
    </location>
</feature>
<evidence type="ECO:0000256" key="2">
    <source>
        <dbReference type="SAM" id="SignalP"/>
    </source>
</evidence>
<name>A0A026X114_OOCBI</name>
<gene>
    <name evidence="3" type="ORF">X777_08286</name>
</gene>
<feature type="compositionally biased region" description="Basic and acidic residues" evidence="1">
    <location>
        <begin position="300"/>
        <end position="315"/>
    </location>
</feature>
<sequence>MRSSWTVVGMTRKPPSCAITLLPLSLLVYIACKRDDIMTLVGDAAKAKGNRRDCCSGTVANRDFAWSSRRRWYRGRPGETTNDNRGQDPGKIAVAGPREGKRETHHVCVCVCVEGARRGEHTPATVAVVAVGGITRESKVGYEIRGRDGVEKGLWCIRTFLTPSVNRPLSPRKRGEGKGNDNDELREGGRRCYLACDLCAGDRVGNDRKEHHVALRKKGCCVSGKPRCRGGVGRSGCAEEGQDDSVKGSRGSEREPTSVHAYEPSLREGMGCRQRKRDTIRGWTRCRGRKGASGGASTGVRDRDQGESAPKRANDANEGYESETHLGGEPASRGVQRRREKERMEGSKSERAGGRGAVRQSGRPSGKQARKAGRQAGSQAGRQAGRLPGSQCTSQDH</sequence>
<evidence type="ECO:0000313" key="4">
    <source>
        <dbReference type="Proteomes" id="UP000053097"/>
    </source>
</evidence>
<keyword evidence="2" id="KW-0732">Signal</keyword>
<reference evidence="3 4" key="1">
    <citation type="journal article" date="2014" name="Curr. Biol.">
        <title>The genome of the clonal raider ant Cerapachys biroi.</title>
        <authorList>
            <person name="Oxley P.R."/>
            <person name="Ji L."/>
            <person name="Fetter-Pruneda I."/>
            <person name="McKenzie S.K."/>
            <person name="Li C."/>
            <person name="Hu H."/>
            <person name="Zhang G."/>
            <person name="Kronauer D.J."/>
        </authorList>
    </citation>
    <scope>NUCLEOTIDE SEQUENCE [LARGE SCALE GENOMIC DNA]</scope>
</reference>
<accession>A0A026X114</accession>
<evidence type="ECO:0000256" key="1">
    <source>
        <dbReference type="SAM" id="MobiDB-lite"/>
    </source>
</evidence>
<feature type="compositionally biased region" description="Basic and acidic residues" evidence="1">
    <location>
        <begin position="244"/>
        <end position="257"/>
    </location>
</feature>
<dbReference type="Proteomes" id="UP000053097">
    <property type="component" value="Unassembled WGS sequence"/>
</dbReference>
<feature type="region of interest" description="Disordered" evidence="1">
    <location>
        <begin position="75"/>
        <end position="98"/>
    </location>
</feature>
<feature type="compositionally biased region" description="Basic residues" evidence="1">
    <location>
        <begin position="273"/>
        <end position="290"/>
    </location>
</feature>
<protein>
    <submittedName>
        <fullName evidence="3">Uncharacterized protein</fullName>
    </submittedName>
</protein>
<feature type="signal peptide" evidence="2">
    <location>
        <begin position="1"/>
        <end position="32"/>
    </location>
</feature>